<dbReference type="Proteomes" id="UP000582231">
    <property type="component" value="Unassembled WGS sequence"/>
</dbReference>
<gene>
    <name evidence="1" type="ORF">BJ958_004980</name>
</gene>
<dbReference type="AlphaFoldDB" id="A0A852S011"/>
<organism evidence="1 2">
    <name type="scientific">Nocardioides kongjuensis</name>
    <dbReference type="NCBI Taxonomy" id="349522"/>
    <lineage>
        <taxon>Bacteria</taxon>
        <taxon>Bacillati</taxon>
        <taxon>Actinomycetota</taxon>
        <taxon>Actinomycetes</taxon>
        <taxon>Propionibacteriales</taxon>
        <taxon>Nocardioidaceae</taxon>
        <taxon>Nocardioides</taxon>
    </lineage>
</organism>
<evidence type="ECO:0000313" key="2">
    <source>
        <dbReference type="Proteomes" id="UP000582231"/>
    </source>
</evidence>
<accession>A0A852S011</accession>
<dbReference type="RefSeq" id="WP_179729478.1">
    <property type="nucleotide sequence ID" value="NZ_BAABEF010000001.1"/>
</dbReference>
<name>A0A852S011_9ACTN</name>
<proteinExistence type="predicted"/>
<comment type="caution">
    <text evidence="1">The sequence shown here is derived from an EMBL/GenBank/DDBJ whole genome shotgun (WGS) entry which is preliminary data.</text>
</comment>
<evidence type="ECO:0000313" key="1">
    <source>
        <dbReference type="EMBL" id="NYD33434.1"/>
    </source>
</evidence>
<keyword evidence="2" id="KW-1185">Reference proteome</keyword>
<reference evidence="1 2" key="1">
    <citation type="submission" date="2020-07" db="EMBL/GenBank/DDBJ databases">
        <title>Sequencing the genomes of 1000 actinobacteria strains.</title>
        <authorList>
            <person name="Klenk H.-P."/>
        </authorList>
    </citation>
    <scope>NUCLEOTIDE SEQUENCE [LARGE SCALE GENOMIC DNA]</scope>
    <source>
        <strain evidence="1 2">DSM 19082</strain>
    </source>
</reference>
<sequence length="248" mass="26796">MTVEPLLLPEPGPGPERLRHDAELRALDRTFDRIRDTVNTGIDVLNDLGCGLRRLPEESLQELVVLPLTGDYRRIRQNSAAIGHLDAALARYAASTARMALAVGPGWEGDAAASYLLRLGRHAAAARGAGELLAGAVPALEEVARFAERLAVEVEELVVELVDKGTRLMTRLLARVAGPAGWAVLGAEVAVHGLDAVTDLVDDARRLVAIVDRLLAMKVEVVDQVDEHLDRLAALRRVADVVREELGR</sequence>
<dbReference type="EMBL" id="JACCBF010000001">
    <property type="protein sequence ID" value="NYD33434.1"/>
    <property type="molecule type" value="Genomic_DNA"/>
</dbReference>
<protein>
    <submittedName>
        <fullName evidence="1">Uncharacterized protein YukE</fullName>
    </submittedName>
</protein>